<evidence type="ECO:0008006" key="2">
    <source>
        <dbReference type="Google" id="ProtNLM"/>
    </source>
</evidence>
<gene>
    <name evidence="1" type="ORF">MNBD_UNCLBAC01-1115</name>
</gene>
<organism evidence="1">
    <name type="scientific">hydrothermal vent metagenome</name>
    <dbReference type="NCBI Taxonomy" id="652676"/>
    <lineage>
        <taxon>unclassified sequences</taxon>
        <taxon>metagenomes</taxon>
        <taxon>ecological metagenomes</taxon>
    </lineage>
</organism>
<dbReference type="AlphaFoldDB" id="A0A3B1D5F7"/>
<sequence>MTIAEIKKMSIVERLQTMEDLWNVLCHEEKGVDSPEWHREILEKRNEMMKSGKAEFITLEQLKARAR</sequence>
<dbReference type="EMBL" id="UOGJ01000075">
    <property type="protein sequence ID" value="VAX35902.1"/>
    <property type="molecule type" value="Genomic_DNA"/>
</dbReference>
<dbReference type="Pfam" id="PF09720">
    <property type="entry name" value="Unstab_antitox"/>
    <property type="match status" value="1"/>
</dbReference>
<name>A0A3B1D5F7_9ZZZZ</name>
<proteinExistence type="predicted"/>
<reference evidence="1" key="1">
    <citation type="submission" date="2018-06" db="EMBL/GenBank/DDBJ databases">
        <authorList>
            <person name="Zhirakovskaya E."/>
        </authorList>
    </citation>
    <scope>NUCLEOTIDE SEQUENCE</scope>
</reference>
<dbReference type="InterPro" id="IPR013406">
    <property type="entry name" value="CHP02574_addiction_mod"/>
</dbReference>
<evidence type="ECO:0000313" key="1">
    <source>
        <dbReference type="EMBL" id="VAX35902.1"/>
    </source>
</evidence>
<dbReference type="NCBIfam" id="TIGR02574">
    <property type="entry name" value="stabl_TIGR02574"/>
    <property type="match status" value="1"/>
</dbReference>
<accession>A0A3B1D5F7</accession>
<protein>
    <recommendedName>
        <fullName evidence="2">Addiction module component CHP02574 family protein</fullName>
    </recommendedName>
</protein>